<accession>A0A517WGQ5</accession>
<feature type="signal peptide" evidence="1">
    <location>
        <begin position="1"/>
        <end position="32"/>
    </location>
</feature>
<dbReference type="Proteomes" id="UP000320722">
    <property type="component" value="Chromosome"/>
</dbReference>
<gene>
    <name evidence="2" type="ORF">V6x_41500</name>
</gene>
<evidence type="ECO:0000313" key="2">
    <source>
        <dbReference type="EMBL" id="QDU04422.1"/>
    </source>
</evidence>
<proteinExistence type="predicted"/>
<organism evidence="2 3">
    <name type="scientific">Gimesia chilikensis</name>
    <dbReference type="NCBI Taxonomy" id="2605989"/>
    <lineage>
        <taxon>Bacteria</taxon>
        <taxon>Pseudomonadati</taxon>
        <taxon>Planctomycetota</taxon>
        <taxon>Planctomycetia</taxon>
        <taxon>Planctomycetales</taxon>
        <taxon>Planctomycetaceae</taxon>
        <taxon>Gimesia</taxon>
    </lineage>
</organism>
<dbReference type="EMBL" id="CP036347">
    <property type="protein sequence ID" value="QDU04422.1"/>
    <property type="molecule type" value="Genomic_DNA"/>
</dbReference>
<name>A0A517WGQ5_9PLAN</name>
<keyword evidence="1" id="KW-0732">Signal</keyword>
<sequence precursor="true">MNWLKLTNLPQRWKLLSCLASGSLLLASTACNSLGEQASYETQAAGEEAAGYAYEGEEQYQYKKAQLKRHPDIGKTAIPSPPGTYVNPWYDAQICSARAYDYVISRHEWFAGGRELGPDGKLHVRKLADALLSCPEQVILEAEPVIFEGTEALNVAEQRTDELNEHRRQVVIAGLQEHGVSDAADRVFVAPLDRVGVHGIEAPRIYNQLIWGGGGGGQRGGQRGGGGFGGGGGGFGGGFGGGGGGIY</sequence>
<evidence type="ECO:0000256" key="1">
    <source>
        <dbReference type="SAM" id="SignalP"/>
    </source>
</evidence>
<dbReference type="PROSITE" id="PS51257">
    <property type="entry name" value="PROKAR_LIPOPROTEIN"/>
    <property type="match status" value="1"/>
</dbReference>
<reference evidence="2 3" key="1">
    <citation type="submission" date="2019-02" db="EMBL/GenBank/DDBJ databases">
        <title>Deep-cultivation of Planctomycetes and their phenomic and genomic characterization uncovers novel biology.</title>
        <authorList>
            <person name="Wiegand S."/>
            <person name="Jogler M."/>
            <person name="Boedeker C."/>
            <person name="Pinto D."/>
            <person name="Vollmers J."/>
            <person name="Rivas-Marin E."/>
            <person name="Kohn T."/>
            <person name="Peeters S.H."/>
            <person name="Heuer A."/>
            <person name="Rast P."/>
            <person name="Oberbeckmann S."/>
            <person name="Bunk B."/>
            <person name="Jeske O."/>
            <person name="Meyerdierks A."/>
            <person name="Storesund J.E."/>
            <person name="Kallscheuer N."/>
            <person name="Luecker S."/>
            <person name="Lage O.M."/>
            <person name="Pohl T."/>
            <person name="Merkel B.J."/>
            <person name="Hornburger P."/>
            <person name="Mueller R.-W."/>
            <person name="Bruemmer F."/>
            <person name="Labrenz M."/>
            <person name="Spormann A.M."/>
            <person name="Op den Camp H."/>
            <person name="Overmann J."/>
            <person name="Amann R."/>
            <person name="Jetten M.S.M."/>
            <person name="Mascher T."/>
            <person name="Medema M.H."/>
            <person name="Devos D.P."/>
            <person name="Kaster A.-K."/>
            <person name="Ovreas L."/>
            <person name="Rohde M."/>
            <person name="Galperin M.Y."/>
            <person name="Jogler C."/>
        </authorList>
    </citation>
    <scope>NUCLEOTIDE SEQUENCE [LARGE SCALE GENOMIC DNA]</scope>
    <source>
        <strain evidence="2 3">V6</strain>
    </source>
</reference>
<evidence type="ECO:0000313" key="3">
    <source>
        <dbReference type="Proteomes" id="UP000320722"/>
    </source>
</evidence>
<dbReference type="RefSeq" id="WP_145042200.1">
    <property type="nucleotide sequence ID" value="NZ_CP036347.1"/>
</dbReference>
<feature type="chain" id="PRO_5021888840" evidence="1">
    <location>
        <begin position="33"/>
        <end position="247"/>
    </location>
</feature>
<protein>
    <submittedName>
        <fullName evidence="2">Uncharacterized protein</fullName>
    </submittedName>
</protein>
<dbReference type="AlphaFoldDB" id="A0A517WGQ5"/>